<proteinExistence type="inferred from homology"/>
<comment type="similarity">
    <text evidence="2">Belongs to the bacterial solute-binding protein 1 family.</text>
</comment>
<dbReference type="InterPro" id="IPR050490">
    <property type="entry name" value="Bact_solute-bd_prot1"/>
</dbReference>
<gene>
    <name evidence="5" type="ORF">GCM10007874_14650</name>
</gene>
<dbReference type="InterPro" id="IPR006059">
    <property type="entry name" value="SBP"/>
</dbReference>
<evidence type="ECO:0000313" key="6">
    <source>
        <dbReference type="Proteomes" id="UP001156882"/>
    </source>
</evidence>
<accession>A0ABQ6CDU7</accession>
<name>A0ABQ6CDU7_9HYPH</name>
<keyword evidence="4" id="KW-0732">Signal</keyword>
<feature type="chain" id="PRO_5045945669" evidence="4">
    <location>
        <begin position="34"/>
        <end position="408"/>
    </location>
</feature>
<feature type="signal peptide" evidence="4">
    <location>
        <begin position="1"/>
        <end position="33"/>
    </location>
</feature>
<dbReference type="SUPFAM" id="SSF53850">
    <property type="entry name" value="Periplasmic binding protein-like II"/>
    <property type="match status" value="1"/>
</dbReference>
<evidence type="ECO:0000256" key="1">
    <source>
        <dbReference type="ARBA" id="ARBA00004418"/>
    </source>
</evidence>
<dbReference type="CDD" id="cd13585">
    <property type="entry name" value="PBP2_TMBP_like"/>
    <property type="match status" value="1"/>
</dbReference>
<evidence type="ECO:0000256" key="3">
    <source>
        <dbReference type="ARBA" id="ARBA00022764"/>
    </source>
</evidence>
<dbReference type="EMBL" id="BSPC01000011">
    <property type="protein sequence ID" value="GLS18448.1"/>
    <property type="molecule type" value="Genomic_DNA"/>
</dbReference>
<dbReference type="Pfam" id="PF01547">
    <property type="entry name" value="SBP_bac_1"/>
    <property type="match status" value="1"/>
</dbReference>
<keyword evidence="6" id="KW-1185">Reference proteome</keyword>
<dbReference type="Proteomes" id="UP001156882">
    <property type="component" value="Unassembled WGS sequence"/>
</dbReference>
<evidence type="ECO:0000256" key="2">
    <source>
        <dbReference type="ARBA" id="ARBA00008520"/>
    </source>
</evidence>
<dbReference type="PANTHER" id="PTHR43649">
    <property type="entry name" value="ARABINOSE-BINDING PROTEIN-RELATED"/>
    <property type="match status" value="1"/>
</dbReference>
<evidence type="ECO:0000313" key="5">
    <source>
        <dbReference type="EMBL" id="GLS18448.1"/>
    </source>
</evidence>
<dbReference type="RefSeq" id="WP_284311277.1">
    <property type="nucleotide sequence ID" value="NZ_BSPC01000011.1"/>
</dbReference>
<evidence type="ECO:0000256" key="4">
    <source>
        <dbReference type="SAM" id="SignalP"/>
    </source>
</evidence>
<comment type="caution">
    <text evidence="5">The sequence shown here is derived from an EMBL/GenBank/DDBJ whole genome shotgun (WGS) entry which is preliminary data.</text>
</comment>
<dbReference type="Gene3D" id="3.40.190.10">
    <property type="entry name" value="Periplasmic binding protein-like II"/>
    <property type="match status" value="2"/>
</dbReference>
<reference evidence="6" key="1">
    <citation type="journal article" date="2019" name="Int. J. Syst. Evol. Microbiol.">
        <title>The Global Catalogue of Microorganisms (GCM) 10K type strain sequencing project: providing services to taxonomists for standard genome sequencing and annotation.</title>
        <authorList>
            <consortium name="The Broad Institute Genomics Platform"/>
            <consortium name="The Broad Institute Genome Sequencing Center for Infectious Disease"/>
            <person name="Wu L."/>
            <person name="Ma J."/>
        </authorList>
    </citation>
    <scope>NUCLEOTIDE SEQUENCE [LARGE SCALE GENOMIC DNA]</scope>
    <source>
        <strain evidence="6">NBRC 101365</strain>
    </source>
</reference>
<protein>
    <submittedName>
        <fullName evidence="5">Sugar ABC transporter substrate-binding protein</fullName>
    </submittedName>
</protein>
<keyword evidence="3" id="KW-0574">Periplasm</keyword>
<comment type="subcellular location">
    <subcellularLocation>
        <location evidence="1">Periplasm</location>
    </subcellularLocation>
</comment>
<dbReference type="PANTHER" id="PTHR43649:SF12">
    <property type="entry name" value="DIACETYLCHITOBIOSE BINDING PROTEIN DASA"/>
    <property type="match status" value="1"/>
</dbReference>
<organism evidence="5 6">
    <name type="scientific">Labrys miyagiensis</name>
    <dbReference type="NCBI Taxonomy" id="346912"/>
    <lineage>
        <taxon>Bacteria</taxon>
        <taxon>Pseudomonadati</taxon>
        <taxon>Pseudomonadota</taxon>
        <taxon>Alphaproteobacteria</taxon>
        <taxon>Hyphomicrobiales</taxon>
        <taxon>Xanthobacteraceae</taxon>
        <taxon>Labrys</taxon>
    </lineage>
</organism>
<sequence>MKTGLTKTLKTIGAACGLAIGLAAGLTFGSAQAETVHFWYHFDNPANPMDDLVNKFEAANPGIKIEAENVPWNSYYDNLYTSVVGGNAPDAAMVKLFAQPRLVEMGALEPIGDRIDAWSGKADLLDNLLRLNKGPDGKQYYLPIQYVVLYLYYRTDLFKAAGLEPPKTCDEFREDAKKLTKAPDTYGFGLRGGKGGWDQWGTFVFSQGAKLEPGGLVTPEAIAANKWLVDMFQVDKSIPPSAPNDGFQEIIAAFKAGKTAMTIHHIGSSNDLVKALGDKVSAVPAPACNGKQWTSYGDESLAIFSSSQVKDAAWKWISFLAEGQNNVEFNKATGQMTVTKSGSANWTQHERRFVDATVQSLPFAAALPQNTATAEFVNTAWQTNMQQALTGAETPEQMMQQLQTLFEN</sequence>